<proteinExistence type="predicted"/>
<dbReference type="Proteomes" id="UP001589844">
    <property type="component" value="Unassembled WGS sequence"/>
</dbReference>
<name>A0ABV6IGD5_9BURK</name>
<evidence type="ECO:0000313" key="1">
    <source>
        <dbReference type="EMBL" id="MFC0350697.1"/>
    </source>
</evidence>
<gene>
    <name evidence="1" type="ORF">ACFFJH_12810</name>
</gene>
<dbReference type="EMBL" id="JBHLXJ010000014">
    <property type="protein sequence ID" value="MFC0350697.1"/>
    <property type="molecule type" value="Genomic_DNA"/>
</dbReference>
<keyword evidence="2" id="KW-1185">Reference proteome</keyword>
<dbReference type="RefSeq" id="WP_390213210.1">
    <property type="nucleotide sequence ID" value="NZ_JBHLXJ010000014.1"/>
</dbReference>
<evidence type="ECO:0008006" key="3">
    <source>
        <dbReference type="Google" id="ProtNLM"/>
    </source>
</evidence>
<evidence type="ECO:0000313" key="2">
    <source>
        <dbReference type="Proteomes" id="UP001589844"/>
    </source>
</evidence>
<comment type="caution">
    <text evidence="1">The sequence shown here is derived from an EMBL/GenBank/DDBJ whole genome shotgun (WGS) entry which is preliminary data.</text>
</comment>
<organism evidence="1 2">
    <name type="scientific">Undibacterium danionis</name>
    <dbReference type="NCBI Taxonomy" id="1812100"/>
    <lineage>
        <taxon>Bacteria</taxon>
        <taxon>Pseudomonadati</taxon>
        <taxon>Pseudomonadota</taxon>
        <taxon>Betaproteobacteria</taxon>
        <taxon>Burkholderiales</taxon>
        <taxon>Oxalobacteraceae</taxon>
        <taxon>Undibacterium</taxon>
    </lineage>
</organism>
<protein>
    <recommendedName>
        <fullName evidence="3">RES domain-containing protein</fullName>
    </recommendedName>
</protein>
<reference evidence="1 2" key="1">
    <citation type="submission" date="2024-09" db="EMBL/GenBank/DDBJ databases">
        <authorList>
            <person name="Sun Q."/>
            <person name="Mori K."/>
        </authorList>
    </citation>
    <scope>NUCLEOTIDE SEQUENCE [LARGE SCALE GENOMIC DNA]</scope>
    <source>
        <strain evidence="1 2">CCM 8677</strain>
    </source>
</reference>
<sequence>MDLTDPAIVRKMNIDMTRFTQVVVDANIIQKNAVYQYTNSIANQAYDQGYSGVIYPSSRNLGTTNNRAVILFDGRYDSSKITPIINVPIRKK</sequence>
<accession>A0ABV6IGD5</accession>